<dbReference type="OrthoDB" id="8935283at2759"/>
<evidence type="ECO:0000256" key="1">
    <source>
        <dbReference type="ARBA" id="ARBA00004613"/>
    </source>
</evidence>
<dbReference type="InterPro" id="IPR029034">
    <property type="entry name" value="Cystine-knot_cytokine"/>
</dbReference>
<sequence length="207" mass="24069">MAQKHRDTCPNGCIQQHLTSFLDLFKRMRVLPQLILSVIFPYFMAFPGFSESWTSNKKPRCFNKDDNLTKIAEHLLKKSRHRYSNETPVVLRPTKPLPKPDCSKLNLDYSSRLYNNRSVSPWRVSNNHDEERYPVDISVAECLCDGCIINGIQNRSYNSVLVMYSKEVLKRSVCPRNQAKYRFEVLYVSQPIACTCVRANVVHNSHR</sequence>
<dbReference type="AlphaFoldDB" id="A0A9Q1EB38"/>
<comment type="similarity">
    <text evidence="2">Belongs to the IL-17 family.</text>
</comment>
<dbReference type="GO" id="GO:0005125">
    <property type="term" value="F:cytokine activity"/>
    <property type="evidence" value="ECO:0007669"/>
    <property type="project" value="UniProtKB-KW"/>
</dbReference>
<dbReference type="InterPro" id="IPR010345">
    <property type="entry name" value="IL-17_fam"/>
</dbReference>
<evidence type="ECO:0000313" key="7">
    <source>
        <dbReference type="EMBL" id="KAJ8335529.1"/>
    </source>
</evidence>
<protein>
    <submittedName>
        <fullName evidence="7">Uncharacterized protein</fullName>
    </submittedName>
</protein>
<keyword evidence="6" id="KW-0472">Membrane</keyword>
<keyword evidence="8" id="KW-1185">Reference proteome</keyword>
<dbReference type="Proteomes" id="UP001152622">
    <property type="component" value="Chromosome 20"/>
</dbReference>
<keyword evidence="5" id="KW-0732">Signal</keyword>
<dbReference type="Pfam" id="PF06083">
    <property type="entry name" value="IL17"/>
    <property type="match status" value="1"/>
</dbReference>
<reference evidence="7" key="1">
    <citation type="journal article" date="2023" name="Science">
        <title>Genome structures resolve the early diversification of teleost fishes.</title>
        <authorList>
            <person name="Parey E."/>
            <person name="Louis A."/>
            <person name="Montfort J."/>
            <person name="Bouchez O."/>
            <person name="Roques C."/>
            <person name="Iampietro C."/>
            <person name="Lluch J."/>
            <person name="Castinel A."/>
            <person name="Donnadieu C."/>
            <person name="Desvignes T."/>
            <person name="Floi Bucao C."/>
            <person name="Jouanno E."/>
            <person name="Wen M."/>
            <person name="Mejri S."/>
            <person name="Dirks R."/>
            <person name="Jansen H."/>
            <person name="Henkel C."/>
            <person name="Chen W.J."/>
            <person name="Zahm M."/>
            <person name="Cabau C."/>
            <person name="Klopp C."/>
            <person name="Thompson A.W."/>
            <person name="Robinson-Rechavi M."/>
            <person name="Braasch I."/>
            <person name="Lecointre G."/>
            <person name="Bobe J."/>
            <person name="Postlethwait J.H."/>
            <person name="Berthelot C."/>
            <person name="Roest Crollius H."/>
            <person name="Guiguen Y."/>
        </authorList>
    </citation>
    <scope>NUCLEOTIDE SEQUENCE</scope>
    <source>
        <strain evidence="7">WJC10195</strain>
    </source>
</reference>
<dbReference type="PRINTS" id="PR01932">
    <property type="entry name" value="INTRLEUKIN17"/>
</dbReference>
<keyword evidence="4" id="KW-0964">Secreted</keyword>
<organism evidence="7 8">
    <name type="scientific">Synaphobranchus kaupii</name>
    <name type="common">Kaup's arrowtooth eel</name>
    <dbReference type="NCBI Taxonomy" id="118154"/>
    <lineage>
        <taxon>Eukaryota</taxon>
        <taxon>Metazoa</taxon>
        <taxon>Chordata</taxon>
        <taxon>Craniata</taxon>
        <taxon>Vertebrata</taxon>
        <taxon>Euteleostomi</taxon>
        <taxon>Actinopterygii</taxon>
        <taxon>Neopterygii</taxon>
        <taxon>Teleostei</taxon>
        <taxon>Anguilliformes</taxon>
        <taxon>Synaphobranchidae</taxon>
        <taxon>Synaphobranchus</taxon>
    </lineage>
</organism>
<dbReference type="GO" id="GO:0006954">
    <property type="term" value="P:inflammatory response"/>
    <property type="evidence" value="ECO:0007669"/>
    <property type="project" value="InterPro"/>
</dbReference>
<evidence type="ECO:0000256" key="5">
    <source>
        <dbReference type="ARBA" id="ARBA00022729"/>
    </source>
</evidence>
<name>A0A9Q1EB38_SYNKA</name>
<dbReference type="GO" id="GO:0005615">
    <property type="term" value="C:extracellular space"/>
    <property type="evidence" value="ECO:0007669"/>
    <property type="project" value="UniProtKB-KW"/>
</dbReference>
<dbReference type="InterPro" id="IPR020440">
    <property type="entry name" value="IL-17_chr"/>
</dbReference>
<dbReference type="SUPFAM" id="SSF57501">
    <property type="entry name" value="Cystine-knot cytokines"/>
    <property type="match status" value="1"/>
</dbReference>
<evidence type="ECO:0000256" key="6">
    <source>
        <dbReference type="SAM" id="Phobius"/>
    </source>
</evidence>
<accession>A0A9Q1EB38</accession>
<keyword evidence="3" id="KW-0202">Cytokine</keyword>
<comment type="caution">
    <text evidence="7">The sequence shown here is derived from an EMBL/GenBank/DDBJ whole genome shotgun (WGS) entry which is preliminary data.</text>
</comment>
<comment type="subcellular location">
    <subcellularLocation>
        <location evidence="1">Secreted</location>
    </subcellularLocation>
</comment>
<feature type="transmembrane region" description="Helical" evidence="6">
    <location>
        <begin position="30"/>
        <end position="50"/>
    </location>
</feature>
<evidence type="ECO:0000256" key="2">
    <source>
        <dbReference type="ARBA" id="ARBA00007236"/>
    </source>
</evidence>
<gene>
    <name evidence="7" type="ORF">SKAU_G00388710</name>
</gene>
<evidence type="ECO:0000256" key="3">
    <source>
        <dbReference type="ARBA" id="ARBA00022514"/>
    </source>
</evidence>
<keyword evidence="6" id="KW-0812">Transmembrane</keyword>
<dbReference type="EMBL" id="JAINUF010000020">
    <property type="protein sequence ID" value="KAJ8335529.1"/>
    <property type="molecule type" value="Genomic_DNA"/>
</dbReference>
<evidence type="ECO:0000256" key="4">
    <source>
        <dbReference type="ARBA" id="ARBA00022525"/>
    </source>
</evidence>
<evidence type="ECO:0000313" key="8">
    <source>
        <dbReference type="Proteomes" id="UP001152622"/>
    </source>
</evidence>
<dbReference type="Gene3D" id="2.10.90.10">
    <property type="entry name" value="Cystine-knot cytokines"/>
    <property type="match status" value="1"/>
</dbReference>
<keyword evidence="6" id="KW-1133">Transmembrane helix</keyword>
<proteinExistence type="inferred from homology"/>